<dbReference type="InterPro" id="IPR048317">
    <property type="entry name" value="DUF5581_C"/>
</dbReference>
<dbReference type="Pfam" id="PF17744">
    <property type="entry name" value="DUF5581"/>
    <property type="match status" value="1"/>
</dbReference>
<evidence type="ECO:0000313" key="3">
    <source>
        <dbReference type="EMBL" id="KAK2821687.1"/>
    </source>
</evidence>
<proteinExistence type="predicted"/>
<protein>
    <recommendedName>
        <fullName evidence="5">Fibronectin type-III domain-containing protein</fullName>
    </recommendedName>
</protein>
<dbReference type="InterPro" id="IPR049231">
    <property type="entry name" value="DUF5581_N"/>
</dbReference>
<dbReference type="InterPro" id="IPR036116">
    <property type="entry name" value="FN3_sf"/>
</dbReference>
<gene>
    <name evidence="3" type="ORF">Q7C36_021030</name>
</gene>
<dbReference type="EMBL" id="JAVHJS010000022">
    <property type="protein sequence ID" value="KAK2821687.1"/>
    <property type="molecule type" value="Genomic_DNA"/>
</dbReference>
<sequence length="298" mass="34354">MCCSSGSSGNIYNWSSSQQNTSQVLLSMQSSIMDLLSTRLSPEQLQANYHKLDLHKKSSFSIRLLQLDTSQPDNQQYVPNSSLMNFIDMSRFQRVKKDGSSQVKLQLELLDVLHKELIQGLQELEYILAQKGGVFHQLSGAEVHEKIRSLQEAAENFDAVMIPGKLCVKHKLIPEPESSSLPQFQLVLEAKKPVLFNREKSQAFCDSVVLHWYIAEQEQYNPNERFKVCYRATDRTKMTNPRVLRYVSCSRFSVTINNLMPECSYEFSVKRLDNIWLVYMDWNDTIILRTTSPHTMTT</sequence>
<dbReference type="InterPro" id="IPR003961">
    <property type="entry name" value="FN3_dom"/>
</dbReference>
<dbReference type="AlphaFoldDB" id="A0AA88IYM4"/>
<dbReference type="PANTHER" id="PTHR14537">
    <property type="entry name" value="FIBRONECTIN TYPE III DOMAIN-CONTAINING PROTEIN 11"/>
    <property type="match status" value="1"/>
</dbReference>
<reference evidence="3" key="1">
    <citation type="submission" date="2023-08" db="EMBL/GenBank/DDBJ databases">
        <title>Pelteobagrus vachellii genome.</title>
        <authorList>
            <person name="Liu H."/>
        </authorList>
    </citation>
    <scope>NUCLEOTIDE SEQUENCE</scope>
    <source>
        <strain evidence="3">PRFRI_2022a</strain>
        <tissue evidence="3">Muscle</tissue>
    </source>
</reference>
<feature type="domain" description="DUF5581" evidence="1">
    <location>
        <begin position="191"/>
        <end position="291"/>
    </location>
</feature>
<accession>A0AA88IYM4</accession>
<comment type="caution">
    <text evidence="3">The sequence shown here is derived from an EMBL/GenBank/DDBJ whole genome shotgun (WGS) entry which is preliminary data.</text>
</comment>
<dbReference type="InterPro" id="IPR013783">
    <property type="entry name" value="Ig-like_fold"/>
</dbReference>
<evidence type="ECO:0000259" key="1">
    <source>
        <dbReference type="Pfam" id="PF17744"/>
    </source>
</evidence>
<dbReference type="Proteomes" id="UP001187315">
    <property type="component" value="Unassembled WGS sequence"/>
</dbReference>
<feature type="domain" description="DUF5581" evidence="2">
    <location>
        <begin position="24"/>
        <end position="184"/>
    </location>
</feature>
<dbReference type="CDD" id="cd00063">
    <property type="entry name" value="FN3"/>
    <property type="match status" value="1"/>
</dbReference>
<keyword evidence="4" id="KW-1185">Reference proteome</keyword>
<evidence type="ECO:0000259" key="2">
    <source>
        <dbReference type="Pfam" id="PF20996"/>
    </source>
</evidence>
<dbReference type="Gene3D" id="2.60.40.10">
    <property type="entry name" value="Immunoglobulins"/>
    <property type="match status" value="1"/>
</dbReference>
<evidence type="ECO:0000313" key="4">
    <source>
        <dbReference type="Proteomes" id="UP001187315"/>
    </source>
</evidence>
<dbReference type="SUPFAM" id="SSF49265">
    <property type="entry name" value="Fibronectin type III"/>
    <property type="match status" value="1"/>
</dbReference>
<evidence type="ECO:0008006" key="5">
    <source>
        <dbReference type="Google" id="ProtNLM"/>
    </source>
</evidence>
<name>A0AA88IYM4_TACVA</name>
<dbReference type="InterPro" id="IPR039581">
    <property type="entry name" value="FNDC11"/>
</dbReference>
<dbReference type="Pfam" id="PF20996">
    <property type="entry name" value="DUF5581_N"/>
    <property type="match status" value="1"/>
</dbReference>
<organism evidence="3 4">
    <name type="scientific">Tachysurus vachellii</name>
    <name type="common">Darkbarbel catfish</name>
    <name type="synonym">Pelteobagrus vachellii</name>
    <dbReference type="NCBI Taxonomy" id="175792"/>
    <lineage>
        <taxon>Eukaryota</taxon>
        <taxon>Metazoa</taxon>
        <taxon>Chordata</taxon>
        <taxon>Craniata</taxon>
        <taxon>Vertebrata</taxon>
        <taxon>Euteleostomi</taxon>
        <taxon>Actinopterygii</taxon>
        <taxon>Neopterygii</taxon>
        <taxon>Teleostei</taxon>
        <taxon>Ostariophysi</taxon>
        <taxon>Siluriformes</taxon>
        <taxon>Bagridae</taxon>
        <taxon>Tachysurus</taxon>
    </lineage>
</organism>